<feature type="transmembrane region" description="Helical" evidence="2">
    <location>
        <begin position="453"/>
        <end position="478"/>
    </location>
</feature>
<keyword evidence="1" id="KW-0802">TPR repeat</keyword>
<feature type="signal peptide" evidence="3">
    <location>
        <begin position="1"/>
        <end position="22"/>
    </location>
</feature>
<dbReference type="Pfam" id="PF00515">
    <property type="entry name" value="TPR_1"/>
    <property type="match status" value="1"/>
</dbReference>
<dbReference type="PROSITE" id="PS50293">
    <property type="entry name" value="TPR_REGION"/>
    <property type="match status" value="1"/>
</dbReference>
<evidence type="ECO:0000256" key="2">
    <source>
        <dbReference type="SAM" id="Phobius"/>
    </source>
</evidence>
<feature type="chain" id="PRO_5039357834" evidence="3">
    <location>
        <begin position="23"/>
        <end position="863"/>
    </location>
</feature>
<evidence type="ECO:0000313" key="6">
    <source>
        <dbReference type="Proteomes" id="UP000823597"/>
    </source>
</evidence>
<reference evidence="5" key="1">
    <citation type="submission" date="2020-10" db="EMBL/GenBank/DDBJ databases">
        <authorList>
            <person name="Gilroy R."/>
        </authorList>
    </citation>
    <scope>NUCLEOTIDE SEQUENCE</scope>
    <source>
        <strain evidence="5">10037</strain>
    </source>
</reference>
<keyword evidence="2" id="KW-0472">Membrane</keyword>
<dbReference type="InterPro" id="IPR003646">
    <property type="entry name" value="SH3-like_bac-type"/>
</dbReference>
<evidence type="ECO:0000313" key="5">
    <source>
        <dbReference type="EMBL" id="MBO8465487.1"/>
    </source>
</evidence>
<dbReference type="EMBL" id="JADIME010000061">
    <property type="protein sequence ID" value="MBO8465487.1"/>
    <property type="molecule type" value="Genomic_DNA"/>
</dbReference>
<proteinExistence type="predicted"/>
<evidence type="ECO:0000259" key="4">
    <source>
        <dbReference type="PROSITE" id="PS51781"/>
    </source>
</evidence>
<feature type="domain" description="SH3b" evidence="4">
    <location>
        <begin position="800"/>
        <end position="863"/>
    </location>
</feature>
<dbReference type="Pfam" id="PF08239">
    <property type="entry name" value="SH3_3"/>
    <property type="match status" value="1"/>
</dbReference>
<name>A0A9D9I3Z6_9BACT</name>
<dbReference type="SMART" id="SM00287">
    <property type="entry name" value="SH3b"/>
    <property type="match status" value="1"/>
</dbReference>
<accession>A0A9D9I3Z6</accession>
<evidence type="ECO:0000256" key="1">
    <source>
        <dbReference type="PROSITE-ProRule" id="PRU00339"/>
    </source>
</evidence>
<sequence length="863" mass="94092">MIARLKLFMSLALMAVCTTLYSQELSVQAPKIVAVGEQFTVVFSAAGSKVEDFKWDAGDDFKMVWGPVSGVSRSFSSNNGKTQSSVTHTFSYVLEANAEGSYAISSASAVIDGTEYVTSPVMIEVIAGAGGKTSGASSGSGTSGSGEVQEDGSGDVFMSLTLNKRNVVVGEPVIATLKLYTNVDLSGVENMQFPVFNGCWSQETDAPVNLSFQRENVNGRLYQSALLRRYMLIPQQSGTLTVDPAEMVAVVVVRNSSGAGASIFDSFFDNYQTVRRRIRTDKLVLNVSPLPEGAPQSFKGGVGKFSIQASVNSDTLKMHEAATLTVTVSGNGNIALVEPPAVSFPSDFEVYDVKVSDTGTSAVSGTKKYEFPFIPRSSGTFDIPAVEYSYYDISSKKYVTLRSAPIRLTVLEGEDGGASVFTPGANRRSVKNLNEDIRFIYTGDPALKLSGRFFVASPLFFCLTALILVLTACAAFLFRRIKVRNSDLRSIKNRKANRMALKRLKMADAYLKQGMYSAFYEELHKALLGYISDKLGIQAVDMSRDNISAELSSRAVPDEMREAYLGLLDACEFARYSPDASDTAMQSHYNEALRVISTIDGMINSKKQHGAGKAGILAAMLLVSSVYSVNAQQDMTALWSEANSAYEAGEWKNALDGYSAILSSGMESDRLYYNMGNAYYKSGDIAHSILYYEKALKLNPSFDDARSNLEMVSAFTTDRIEAVPEFVLKAWFNDLGHAMGPDGWAWTFIVLLVLAALSVLAFLFKSRGKTLSFVVGIVFLALSFCSLAISLTQRGDYFSEDYAIVVSYESFVRSSPSDENTKSLFVLHEGTKVEILEELGDWCKIEIADGRQGWMKGKDIESI</sequence>
<dbReference type="Gene3D" id="1.25.40.10">
    <property type="entry name" value="Tetratricopeptide repeat domain"/>
    <property type="match status" value="1"/>
</dbReference>
<dbReference type="AlphaFoldDB" id="A0A9D9I3Z6"/>
<dbReference type="Pfam" id="PF13584">
    <property type="entry name" value="BatD"/>
    <property type="match status" value="2"/>
</dbReference>
<dbReference type="SUPFAM" id="SSF48452">
    <property type="entry name" value="TPR-like"/>
    <property type="match status" value="1"/>
</dbReference>
<feature type="transmembrane region" description="Helical" evidence="2">
    <location>
        <begin position="744"/>
        <end position="764"/>
    </location>
</feature>
<dbReference type="PANTHER" id="PTHR40940">
    <property type="entry name" value="PROTEIN BATD-RELATED"/>
    <property type="match status" value="1"/>
</dbReference>
<dbReference type="SMART" id="SM00028">
    <property type="entry name" value="TPR"/>
    <property type="match status" value="1"/>
</dbReference>
<comment type="caution">
    <text evidence="5">The sequence shown here is derived from an EMBL/GenBank/DDBJ whole genome shotgun (WGS) entry which is preliminary data.</text>
</comment>
<dbReference type="InterPro" id="IPR019734">
    <property type="entry name" value="TPR_rpt"/>
</dbReference>
<organism evidence="5 6">
    <name type="scientific">Candidatus Merdivivens pullistercoris</name>
    <dbReference type="NCBI Taxonomy" id="2840873"/>
    <lineage>
        <taxon>Bacteria</taxon>
        <taxon>Pseudomonadati</taxon>
        <taxon>Bacteroidota</taxon>
        <taxon>Bacteroidia</taxon>
        <taxon>Bacteroidales</taxon>
        <taxon>Muribaculaceae</taxon>
        <taxon>Muribaculaceae incertae sedis</taxon>
        <taxon>Candidatus Merdivivens</taxon>
    </lineage>
</organism>
<reference evidence="5" key="2">
    <citation type="journal article" date="2021" name="PeerJ">
        <title>Extensive microbial diversity within the chicken gut microbiome revealed by metagenomics and culture.</title>
        <authorList>
            <person name="Gilroy R."/>
            <person name="Ravi A."/>
            <person name="Getino M."/>
            <person name="Pursley I."/>
            <person name="Horton D.L."/>
            <person name="Alikhan N.F."/>
            <person name="Baker D."/>
            <person name="Gharbi K."/>
            <person name="Hall N."/>
            <person name="Watson M."/>
            <person name="Adriaenssens E.M."/>
            <person name="Foster-Nyarko E."/>
            <person name="Jarju S."/>
            <person name="Secka A."/>
            <person name="Antonio M."/>
            <person name="Oren A."/>
            <person name="Chaudhuri R.R."/>
            <person name="La Ragione R."/>
            <person name="Hildebrand F."/>
            <person name="Pallen M.J."/>
        </authorList>
    </citation>
    <scope>NUCLEOTIDE SEQUENCE</scope>
    <source>
        <strain evidence="5">10037</strain>
    </source>
</reference>
<keyword evidence="2" id="KW-0812">Transmembrane</keyword>
<dbReference type="PANTHER" id="PTHR40940:SF2">
    <property type="entry name" value="BATD"/>
    <property type="match status" value="1"/>
</dbReference>
<feature type="transmembrane region" description="Helical" evidence="2">
    <location>
        <begin position="771"/>
        <end position="791"/>
    </location>
</feature>
<keyword evidence="2" id="KW-1133">Transmembrane helix</keyword>
<dbReference type="PROSITE" id="PS50005">
    <property type="entry name" value="TPR"/>
    <property type="match status" value="1"/>
</dbReference>
<keyword evidence="3" id="KW-0732">Signal</keyword>
<gene>
    <name evidence="5" type="ORF">IAB93_05765</name>
</gene>
<dbReference type="Proteomes" id="UP000823597">
    <property type="component" value="Unassembled WGS sequence"/>
</dbReference>
<protein>
    <submittedName>
        <fullName evidence="5">BatD family protein</fullName>
    </submittedName>
</protein>
<feature type="transmembrane region" description="Helical" evidence="2">
    <location>
        <begin position="611"/>
        <end position="629"/>
    </location>
</feature>
<dbReference type="Gene3D" id="2.30.30.40">
    <property type="entry name" value="SH3 Domains"/>
    <property type="match status" value="1"/>
</dbReference>
<feature type="repeat" description="TPR" evidence="1">
    <location>
        <begin position="669"/>
        <end position="702"/>
    </location>
</feature>
<dbReference type="InterPro" id="IPR011990">
    <property type="entry name" value="TPR-like_helical_dom_sf"/>
</dbReference>
<evidence type="ECO:0000256" key="3">
    <source>
        <dbReference type="SAM" id="SignalP"/>
    </source>
</evidence>
<dbReference type="PROSITE" id="PS51781">
    <property type="entry name" value="SH3B"/>
    <property type="match status" value="1"/>
</dbReference>
<dbReference type="InterPro" id="IPR025738">
    <property type="entry name" value="BatD"/>
</dbReference>